<organism evidence="1 2">
    <name type="scientific">Rhodobacter maris</name>
    <dbReference type="NCBI Taxonomy" id="446682"/>
    <lineage>
        <taxon>Bacteria</taxon>
        <taxon>Pseudomonadati</taxon>
        <taxon>Pseudomonadota</taxon>
        <taxon>Alphaproteobacteria</taxon>
        <taxon>Rhodobacterales</taxon>
        <taxon>Rhodobacter group</taxon>
        <taxon>Rhodobacter</taxon>
    </lineage>
</organism>
<keyword evidence="2" id="KW-1185">Reference proteome</keyword>
<dbReference type="AlphaFoldDB" id="A0A285TIU1"/>
<accession>A0A285TIU1</accession>
<dbReference type="InterPro" id="IPR009752">
    <property type="entry name" value="Phage_Mu_GpJ"/>
</dbReference>
<dbReference type="RefSeq" id="WP_097071403.1">
    <property type="nucleotide sequence ID" value="NZ_OBMT01000020.1"/>
</dbReference>
<gene>
    <name evidence="1" type="ORF">SAMN05877831_12011</name>
</gene>
<proteinExistence type="predicted"/>
<dbReference type="OrthoDB" id="9812088at2"/>
<dbReference type="EMBL" id="OBMT01000020">
    <property type="protein sequence ID" value="SOC20616.1"/>
    <property type="molecule type" value="Genomic_DNA"/>
</dbReference>
<evidence type="ECO:0000313" key="1">
    <source>
        <dbReference type="EMBL" id="SOC20616.1"/>
    </source>
</evidence>
<sequence>MGYTTQAELITRYGEEMLRGLTDIGLPPSGEIDTEAVDRAIADADAMIDGYLRERYVVPMASPPPEISAISRAIAIWNLHTFEPGKKIETDYQGALAALKDISKGLIKLDAATVAPVVNAGTGARITDRERPLTEANMKGFI</sequence>
<evidence type="ECO:0000313" key="2">
    <source>
        <dbReference type="Proteomes" id="UP000219111"/>
    </source>
</evidence>
<name>A0A285TIU1_9RHOB</name>
<reference evidence="2" key="1">
    <citation type="submission" date="2017-08" db="EMBL/GenBank/DDBJ databases">
        <authorList>
            <person name="Varghese N."/>
            <person name="Submissions S."/>
        </authorList>
    </citation>
    <scope>NUCLEOTIDE SEQUENCE [LARGE SCALE GENOMIC DNA]</scope>
    <source>
        <strain evidence="2">JA276</strain>
    </source>
</reference>
<dbReference type="Pfam" id="PF07030">
    <property type="entry name" value="Phage_Mu_Gp36"/>
    <property type="match status" value="1"/>
</dbReference>
<dbReference type="Proteomes" id="UP000219111">
    <property type="component" value="Unassembled WGS sequence"/>
</dbReference>
<protein>
    <submittedName>
        <fullName evidence="1">Phage gp36-like protein</fullName>
    </submittedName>
</protein>